<dbReference type="Proteomes" id="UP001215712">
    <property type="component" value="Unassembled WGS sequence"/>
</dbReference>
<evidence type="ECO:0000313" key="2">
    <source>
        <dbReference type="EMBL" id="KAJ5727016.1"/>
    </source>
</evidence>
<name>A0AAD6MVZ5_9EURO</name>
<reference evidence="2" key="1">
    <citation type="journal article" date="2023" name="IMA Fungus">
        <title>Comparative genomic study of the Penicillium genus elucidates a diverse pangenome and 15 lateral gene transfer events.</title>
        <authorList>
            <person name="Petersen C."/>
            <person name="Sorensen T."/>
            <person name="Nielsen M.R."/>
            <person name="Sondergaard T.E."/>
            <person name="Sorensen J.L."/>
            <person name="Fitzpatrick D.A."/>
            <person name="Frisvad J.C."/>
            <person name="Nielsen K.L."/>
        </authorList>
    </citation>
    <scope>NUCLEOTIDE SEQUENCE</scope>
    <source>
        <strain evidence="2">IBT 17514</strain>
    </source>
</reference>
<protein>
    <submittedName>
        <fullName evidence="2">Uncharacterized protein</fullName>
    </submittedName>
</protein>
<dbReference type="AlphaFoldDB" id="A0AAD6MVZ5"/>
<evidence type="ECO:0000313" key="3">
    <source>
        <dbReference type="Proteomes" id="UP001215712"/>
    </source>
</evidence>
<accession>A0AAD6MVZ5</accession>
<gene>
    <name evidence="2" type="ORF">N7493_006043</name>
</gene>
<keyword evidence="3" id="KW-1185">Reference proteome</keyword>
<sequence length="215" mass="23871">MEGSSVFIHYGPYESIPENASPGLQFLSHFMPAIDEISPQETEHPIKKFFKPDTPIIIDNNPANPASSALPLLKVRSRHLAYFRHEVHIAWDMDLGNAATHAATIDANRSDPRSQINTSESGPPGSSSISSQSKSPMKRTVMFEATSETIFKDDPDGFPIKIREFNILDLEGSDNDNLQVTEMRIFLDARPVQARAASLQMESAFGEAQRETQVE</sequence>
<proteinExistence type="predicted"/>
<feature type="compositionally biased region" description="Low complexity" evidence="1">
    <location>
        <begin position="119"/>
        <end position="135"/>
    </location>
</feature>
<feature type="region of interest" description="Disordered" evidence="1">
    <location>
        <begin position="105"/>
        <end position="139"/>
    </location>
</feature>
<organism evidence="2 3">
    <name type="scientific">Penicillium malachiteum</name>
    <dbReference type="NCBI Taxonomy" id="1324776"/>
    <lineage>
        <taxon>Eukaryota</taxon>
        <taxon>Fungi</taxon>
        <taxon>Dikarya</taxon>
        <taxon>Ascomycota</taxon>
        <taxon>Pezizomycotina</taxon>
        <taxon>Eurotiomycetes</taxon>
        <taxon>Eurotiomycetidae</taxon>
        <taxon>Eurotiales</taxon>
        <taxon>Aspergillaceae</taxon>
        <taxon>Penicillium</taxon>
    </lineage>
</organism>
<evidence type="ECO:0000256" key="1">
    <source>
        <dbReference type="SAM" id="MobiDB-lite"/>
    </source>
</evidence>
<reference evidence="2" key="2">
    <citation type="submission" date="2023-01" db="EMBL/GenBank/DDBJ databases">
        <authorList>
            <person name="Petersen C."/>
        </authorList>
    </citation>
    <scope>NUCLEOTIDE SEQUENCE</scope>
    <source>
        <strain evidence="2">IBT 17514</strain>
    </source>
</reference>
<comment type="caution">
    <text evidence="2">The sequence shown here is derived from an EMBL/GenBank/DDBJ whole genome shotgun (WGS) entry which is preliminary data.</text>
</comment>
<dbReference type="EMBL" id="JAQJAN010000007">
    <property type="protein sequence ID" value="KAJ5727016.1"/>
    <property type="molecule type" value="Genomic_DNA"/>
</dbReference>